<sequence length="433" mass="47276">MSLATELISLTLLVSSCSGLTEPSDNDTSHQLLPALASGREQFLLAWVSGFPYPQQPPPEIGLTTLSAIGAPQEEVTHLRTGDRTIAGEVDVAFNERYLVVWQAFRSTTGWDIEAALISVGEVISVERQWTLDGSTNNQSRPRVIPHDDGFAVGWSGYRDGFYRPFITTLDPDGHRVHSGPLHRPAKGFDGYNPGWGFTPEARGEAPDLSGYQLELQSVDGQLWIAWQDQSQWSPGKNGAINWFFARLTATDGGWEIEQLLRPTSPLLARTNGLLLCYNRQRCLFGGASVVGRGQAMAPAMAFNPQTLTHISVSNAKPRSHSGWDSETLFPLMDEAYSLYGPVDLIATPSSLQPDLYVAGVARTATRGESGYHLLVGKLREQGPAVVSRVLLESPEPMRNPSLAFLGTTHLVAIESALPTGGVRIRLCSWQVR</sequence>
<organism evidence="1 2">
    <name type="scientific">Aestuariirhabdus litorea</name>
    <dbReference type="NCBI Taxonomy" id="2528527"/>
    <lineage>
        <taxon>Bacteria</taxon>
        <taxon>Pseudomonadati</taxon>
        <taxon>Pseudomonadota</taxon>
        <taxon>Gammaproteobacteria</taxon>
        <taxon>Oceanospirillales</taxon>
        <taxon>Aestuariirhabdaceae</taxon>
        <taxon>Aestuariirhabdus</taxon>
    </lineage>
</organism>
<dbReference type="RefSeq" id="WP_125015038.1">
    <property type="nucleotide sequence ID" value="NZ_QWEZ01000001.1"/>
</dbReference>
<reference evidence="1 2" key="2">
    <citation type="submission" date="2018-12" db="EMBL/GenBank/DDBJ databases">
        <title>Simiduia agarivorans gen. nov., sp. nov., a marine, agarolytic bacterium isolated from shallow coastal water from Keelung, Taiwan.</title>
        <authorList>
            <person name="Shieh W.Y."/>
        </authorList>
    </citation>
    <scope>NUCLEOTIDE SEQUENCE [LARGE SCALE GENOMIC DNA]</scope>
    <source>
        <strain evidence="1 2">GTF-13</strain>
    </source>
</reference>
<keyword evidence="2" id="KW-1185">Reference proteome</keyword>
<gene>
    <name evidence="1" type="ORF">D0544_05745</name>
</gene>
<evidence type="ECO:0000313" key="1">
    <source>
        <dbReference type="EMBL" id="RRJ84607.1"/>
    </source>
</evidence>
<dbReference type="Proteomes" id="UP000280792">
    <property type="component" value="Unassembled WGS sequence"/>
</dbReference>
<dbReference type="AlphaFoldDB" id="A0A3P3VQJ8"/>
<proteinExistence type="predicted"/>
<reference evidence="1 2" key="1">
    <citation type="submission" date="2018-08" db="EMBL/GenBank/DDBJ databases">
        <authorList>
            <person name="Khan S.A."/>
        </authorList>
    </citation>
    <scope>NUCLEOTIDE SEQUENCE [LARGE SCALE GENOMIC DNA]</scope>
    <source>
        <strain evidence="1 2">GTF-13</strain>
    </source>
</reference>
<protein>
    <submittedName>
        <fullName evidence="1">Uncharacterized protein</fullName>
    </submittedName>
</protein>
<evidence type="ECO:0000313" key="2">
    <source>
        <dbReference type="Proteomes" id="UP000280792"/>
    </source>
</evidence>
<accession>A0A3P3VQJ8</accession>
<name>A0A3P3VQJ8_9GAMM</name>
<comment type="caution">
    <text evidence="1">The sequence shown here is derived from an EMBL/GenBank/DDBJ whole genome shotgun (WGS) entry which is preliminary data.</text>
</comment>
<dbReference type="EMBL" id="QWEZ01000001">
    <property type="protein sequence ID" value="RRJ84607.1"/>
    <property type="molecule type" value="Genomic_DNA"/>
</dbReference>